<evidence type="ECO:0000256" key="4">
    <source>
        <dbReference type="ARBA" id="ARBA00023136"/>
    </source>
</evidence>
<dbReference type="PANTHER" id="PTHR43461:SF1">
    <property type="entry name" value="TRANSMEMBRANE PROTEIN 256"/>
    <property type="match status" value="1"/>
</dbReference>
<evidence type="ECO:0000256" key="2">
    <source>
        <dbReference type="ARBA" id="ARBA00022692"/>
    </source>
</evidence>
<dbReference type="GO" id="GO:0016020">
    <property type="term" value="C:membrane"/>
    <property type="evidence" value="ECO:0007669"/>
    <property type="project" value="UniProtKB-SubCell"/>
</dbReference>
<evidence type="ECO:0000256" key="1">
    <source>
        <dbReference type="ARBA" id="ARBA00004141"/>
    </source>
</evidence>
<dbReference type="AlphaFoldDB" id="A0A1D1ZC66"/>
<feature type="transmembrane region" description="Helical" evidence="5">
    <location>
        <begin position="63"/>
        <end position="84"/>
    </location>
</feature>
<dbReference type="EMBL" id="GDJX01004747">
    <property type="protein sequence ID" value="JAT63189.1"/>
    <property type="molecule type" value="Transcribed_RNA"/>
</dbReference>
<dbReference type="EMBL" id="GDJX01023454">
    <property type="protein sequence ID" value="JAT44482.1"/>
    <property type="molecule type" value="Transcribed_RNA"/>
</dbReference>
<keyword evidence="4 5" id="KW-0472">Membrane</keyword>
<dbReference type="EMBL" id="GDJX01003505">
    <property type="protein sequence ID" value="JAT64431.1"/>
    <property type="molecule type" value="Transcribed_RNA"/>
</dbReference>
<organism evidence="8">
    <name type="scientific">Anthurium amnicola</name>
    <dbReference type="NCBI Taxonomy" id="1678845"/>
    <lineage>
        <taxon>Eukaryota</taxon>
        <taxon>Viridiplantae</taxon>
        <taxon>Streptophyta</taxon>
        <taxon>Embryophyta</taxon>
        <taxon>Tracheophyta</taxon>
        <taxon>Spermatophyta</taxon>
        <taxon>Magnoliopsida</taxon>
        <taxon>Liliopsida</taxon>
        <taxon>Araceae</taxon>
        <taxon>Pothoideae</taxon>
        <taxon>Potheae</taxon>
        <taxon>Anthurium</taxon>
    </lineage>
</organism>
<gene>
    <name evidence="8" type="primary">CQ061_1</name>
    <name evidence="7" type="synonym">CQ061_0</name>
    <name evidence="6" type="synonym">CQ061_4</name>
    <name evidence="6" type="ORF">g.57342</name>
    <name evidence="8" type="ORF">g.57343</name>
    <name evidence="7" type="ORF">g.57344</name>
</gene>
<evidence type="ECO:0000313" key="7">
    <source>
        <dbReference type="EMBL" id="JAT63189.1"/>
    </source>
</evidence>
<comment type="subcellular location">
    <subcellularLocation>
        <location evidence="1">Membrane</location>
        <topology evidence="1">Multi-pass membrane protein</topology>
    </subcellularLocation>
</comment>
<evidence type="ECO:0000256" key="3">
    <source>
        <dbReference type="ARBA" id="ARBA00022989"/>
    </source>
</evidence>
<reference evidence="8" key="1">
    <citation type="submission" date="2015-07" db="EMBL/GenBank/DDBJ databases">
        <title>Transcriptome Assembly of Anthurium amnicola.</title>
        <authorList>
            <person name="Suzuki J."/>
        </authorList>
    </citation>
    <scope>NUCLEOTIDE SEQUENCE</scope>
</reference>
<feature type="non-terminal residue" evidence="8">
    <location>
        <position position="1"/>
    </location>
</feature>
<sequence>FTKVVFTHCQLLQTSKPNDCKFARSNPAEDRLRTDFATTLSHEIISSSCSVSIPLPAVMDPRLWHRVAAISGVAAVGLGAYGVHVFKPKNPSYKEVWQTASLYHLVHTAALLAAPLTKRPHVFGGLLTAGLLTFSGTCYAVAYLEDRKYSHLAPVGGFAFIGAWASLLL</sequence>
<accession>A0A1D1ZC66</accession>
<name>A0A1D1ZC66_9ARAE</name>
<keyword evidence="2 5" id="KW-0812">Transmembrane</keyword>
<dbReference type="InterPro" id="IPR006696">
    <property type="entry name" value="DUF423"/>
</dbReference>
<feature type="transmembrane region" description="Helical" evidence="5">
    <location>
        <begin position="149"/>
        <end position="167"/>
    </location>
</feature>
<evidence type="ECO:0000313" key="8">
    <source>
        <dbReference type="EMBL" id="JAT64431.1"/>
    </source>
</evidence>
<evidence type="ECO:0000313" key="6">
    <source>
        <dbReference type="EMBL" id="JAT44482.1"/>
    </source>
</evidence>
<proteinExistence type="predicted"/>
<dbReference type="PANTHER" id="PTHR43461">
    <property type="entry name" value="TRANSMEMBRANE PROTEIN 256"/>
    <property type="match status" value="1"/>
</dbReference>
<feature type="transmembrane region" description="Helical" evidence="5">
    <location>
        <begin position="122"/>
        <end position="142"/>
    </location>
</feature>
<keyword evidence="3 5" id="KW-1133">Transmembrane helix</keyword>
<protein>
    <submittedName>
        <fullName evidence="8">UPF0451 protein C17orf61</fullName>
    </submittedName>
</protein>
<evidence type="ECO:0000256" key="5">
    <source>
        <dbReference type="SAM" id="Phobius"/>
    </source>
</evidence>
<dbReference type="Pfam" id="PF04241">
    <property type="entry name" value="DUF423"/>
    <property type="match status" value="1"/>
</dbReference>